<dbReference type="SUPFAM" id="SSF58038">
    <property type="entry name" value="SNARE fusion complex"/>
    <property type="match status" value="2"/>
</dbReference>
<dbReference type="CDD" id="cd15861">
    <property type="entry name" value="SNARE_SNAP25N_23N_29N_SEC9N"/>
    <property type="match status" value="1"/>
</dbReference>
<sequence>MFRSPMAMPRSVRKKASNPFDSDSDDEFILKPKRGSSSSTLLENKSAPKLESYAVDVAKKTTQKVKDCLRIAENIKEIATITLVTLHHQGEPINRFHQTAVEIDKDHTKCETFLWIIGEWFSKLWTKSHHIKGSVLTEDNSYLKENEKGEERAKLGLSQEGSKYEHYAEPTSALEKVKIEKWKQDDTLGDISEVLGQLKGIAVDIGTELDRWRSPERKQTSSLRRSVTSTERRASEPKYIVFFLT</sequence>
<dbReference type="Proteomes" id="UP001412067">
    <property type="component" value="Unassembled WGS sequence"/>
</dbReference>
<evidence type="ECO:0000256" key="1">
    <source>
        <dbReference type="ARBA" id="ARBA00004370"/>
    </source>
</evidence>
<comment type="subcellular location">
    <subcellularLocation>
        <location evidence="1">Membrane</location>
    </subcellularLocation>
</comment>
<evidence type="ECO:0000256" key="3">
    <source>
        <dbReference type="ARBA" id="ARBA00022448"/>
    </source>
</evidence>
<evidence type="ECO:0000256" key="2">
    <source>
        <dbReference type="ARBA" id="ARBA00009480"/>
    </source>
</evidence>
<protein>
    <submittedName>
        <fullName evidence="6">Uncharacterized protein</fullName>
    </submittedName>
</protein>
<dbReference type="InterPro" id="IPR044766">
    <property type="entry name" value="NPSN/SNAP25-like_N_SNARE"/>
</dbReference>
<keyword evidence="7" id="KW-1185">Reference proteome</keyword>
<dbReference type="PANTHER" id="PTHR19305:SF9">
    <property type="entry name" value="SYNAPTOSOMAL-ASSOCIATED PROTEIN 29"/>
    <property type="match status" value="1"/>
</dbReference>
<name>A0ABR2LD40_9ASPA</name>
<proteinExistence type="inferred from homology"/>
<evidence type="ECO:0000313" key="6">
    <source>
        <dbReference type="EMBL" id="KAK8937977.1"/>
    </source>
</evidence>
<comment type="caution">
    <text evidence="6">The sequence shown here is derived from an EMBL/GenBank/DDBJ whole genome shotgun (WGS) entry which is preliminary data.</text>
</comment>
<comment type="similarity">
    <text evidence="2">Belongs to the SNAP-25 family.</text>
</comment>
<dbReference type="Gene3D" id="1.20.5.110">
    <property type="match status" value="2"/>
</dbReference>
<dbReference type="EMBL" id="JBBWWR010000021">
    <property type="protein sequence ID" value="KAK8937977.1"/>
    <property type="molecule type" value="Genomic_DNA"/>
</dbReference>
<keyword evidence="4" id="KW-0472">Membrane</keyword>
<feature type="region of interest" description="Disordered" evidence="5">
    <location>
        <begin position="1"/>
        <end position="43"/>
    </location>
</feature>
<evidence type="ECO:0000256" key="4">
    <source>
        <dbReference type="ARBA" id="ARBA00023136"/>
    </source>
</evidence>
<evidence type="ECO:0000313" key="7">
    <source>
        <dbReference type="Proteomes" id="UP001412067"/>
    </source>
</evidence>
<reference evidence="6 7" key="1">
    <citation type="journal article" date="2022" name="Nat. Plants">
        <title>Genomes of leafy and leafless Platanthera orchids illuminate the evolution of mycoheterotrophy.</title>
        <authorList>
            <person name="Li M.H."/>
            <person name="Liu K.W."/>
            <person name="Li Z."/>
            <person name="Lu H.C."/>
            <person name="Ye Q.L."/>
            <person name="Zhang D."/>
            <person name="Wang J.Y."/>
            <person name="Li Y.F."/>
            <person name="Zhong Z.M."/>
            <person name="Liu X."/>
            <person name="Yu X."/>
            <person name="Liu D.K."/>
            <person name="Tu X.D."/>
            <person name="Liu B."/>
            <person name="Hao Y."/>
            <person name="Liao X.Y."/>
            <person name="Jiang Y.T."/>
            <person name="Sun W.H."/>
            <person name="Chen J."/>
            <person name="Chen Y.Q."/>
            <person name="Ai Y."/>
            <person name="Zhai J.W."/>
            <person name="Wu S.S."/>
            <person name="Zhou Z."/>
            <person name="Hsiao Y.Y."/>
            <person name="Wu W.L."/>
            <person name="Chen Y.Y."/>
            <person name="Lin Y.F."/>
            <person name="Hsu J.L."/>
            <person name="Li C.Y."/>
            <person name="Wang Z.W."/>
            <person name="Zhao X."/>
            <person name="Zhong W.Y."/>
            <person name="Ma X.K."/>
            <person name="Ma L."/>
            <person name="Huang J."/>
            <person name="Chen G.Z."/>
            <person name="Huang M.Z."/>
            <person name="Huang L."/>
            <person name="Peng D.H."/>
            <person name="Luo Y.B."/>
            <person name="Zou S.Q."/>
            <person name="Chen S.P."/>
            <person name="Lan S."/>
            <person name="Tsai W.C."/>
            <person name="Van de Peer Y."/>
            <person name="Liu Z.J."/>
        </authorList>
    </citation>
    <scope>NUCLEOTIDE SEQUENCE [LARGE SCALE GENOMIC DNA]</scope>
    <source>
        <strain evidence="6">Lor288</strain>
    </source>
</reference>
<organism evidence="6 7">
    <name type="scientific">Platanthera guangdongensis</name>
    <dbReference type="NCBI Taxonomy" id="2320717"/>
    <lineage>
        <taxon>Eukaryota</taxon>
        <taxon>Viridiplantae</taxon>
        <taxon>Streptophyta</taxon>
        <taxon>Embryophyta</taxon>
        <taxon>Tracheophyta</taxon>
        <taxon>Spermatophyta</taxon>
        <taxon>Magnoliopsida</taxon>
        <taxon>Liliopsida</taxon>
        <taxon>Asparagales</taxon>
        <taxon>Orchidaceae</taxon>
        <taxon>Orchidoideae</taxon>
        <taxon>Orchideae</taxon>
        <taxon>Orchidinae</taxon>
        <taxon>Platanthera</taxon>
    </lineage>
</organism>
<dbReference type="CDD" id="cd15841">
    <property type="entry name" value="SNARE_Qc"/>
    <property type="match status" value="1"/>
</dbReference>
<gene>
    <name evidence="6" type="ORF">KSP40_PGU009465</name>
</gene>
<accession>A0ABR2LD40</accession>
<dbReference type="PANTHER" id="PTHR19305">
    <property type="entry name" value="SYNAPTOSOMAL ASSOCIATED PROTEIN"/>
    <property type="match status" value="1"/>
</dbReference>
<evidence type="ECO:0000256" key="5">
    <source>
        <dbReference type="SAM" id="MobiDB-lite"/>
    </source>
</evidence>
<keyword evidence="3" id="KW-0813">Transport</keyword>